<evidence type="ECO:0000256" key="3">
    <source>
        <dbReference type="ARBA" id="ARBA00023163"/>
    </source>
</evidence>
<dbReference type="Gene3D" id="1.10.357.10">
    <property type="entry name" value="Tetracycline Repressor, domain 2"/>
    <property type="match status" value="1"/>
</dbReference>
<dbReference type="EMBL" id="FWFO01000008">
    <property type="protein sequence ID" value="SLN73249.1"/>
    <property type="molecule type" value="Genomic_DNA"/>
</dbReference>
<dbReference type="PANTHER" id="PTHR47506">
    <property type="entry name" value="TRANSCRIPTIONAL REGULATORY PROTEIN"/>
    <property type="match status" value="1"/>
</dbReference>
<reference evidence="7 8" key="1">
    <citation type="submission" date="2017-03" db="EMBL/GenBank/DDBJ databases">
        <authorList>
            <person name="Afonso C.L."/>
            <person name="Miller P.J."/>
            <person name="Scott M.A."/>
            <person name="Spackman E."/>
            <person name="Goraichik I."/>
            <person name="Dimitrov K.M."/>
            <person name="Suarez D.L."/>
            <person name="Swayne D.E."/>
        </authorList>
    </citation>
    <scope>NUCLEOTIDE SEQUENCE [LARGE SCALE GENOMIC DNA]</scope>
    <source>
        <strain evidence="7 8">CECT 7639</strain>
    </source>
</reference>
<dbReference type="AlphaFoldDB" id="A0A1Y5TXQ2"/>
<dbReference type="Pfam" id="PF00440">
    <property type="entry name" value="TetR_N"/>
    <property type="match status" value="1"/>
</dbReference>
<dbReference type="OrthoDB" id="8478851at2"/>
<evidence type="ECO:0000259" key="6">
    <source>
        <dbReference type="PROSITE" id="PS50977"/>
    </source>
</evidence>
<feature type="region of interest" description="Disordered" evidence="5">
    <location>
        <begin position="1"/>
        <end position="23"/>
    </location>
</feature>
<feature type="domain" description="HTH tetR-type" evidence="6">
    <location>
        <begin position="23"/>
        <end position="83"/>
    </location>
</feature>
<dbReference type="PANTHER" id="PTHR47506:SF3">
    <property type="entry name" value="HTH-TYPE TRANSCRIPTIONAL REGULATOR LMRA"/>
    <property type="match status" value="1"/>
</dbReference>
<dbReference type="Proteomes" id="UP000193077">
    <property type="component" value="Unassembled WGS sequence"/>
</dbReference>
<gene>
    <name evidence="7" type="ORF">TRL7639_04398</name>
</gene>
<evidence type="ECO:0000256" key="1">
    <source>
        <dbReference type="ARBA" id="ARBA00023015"/>
    </source>
</evidence>
<evidence type="ECO:0000256" key="2">
    <source>
        <dbReference type="ARBA" id="ARBA00023125"/>
    </source>
</evidence>
<keyword evidence="2 4" id="KW-0238">DNA-binding</keyword>
<dbReference type="InterPro" id="IPR001647">
    <property type="entry name" value="HTH_TetR"/>
</dbReference>
<feature type="DNA-binding region" description="H-T-H motif" evidence="4">
    <location>
        <begin position="46"/>
        <end position="65"/>
    </location>
</feature>
<dbReference type="PRINTS" id="PR00455">
    <property type="entry name" value="HTHTETR"/>
</dbReference>
<proteinExistence type="predicted"/>
<dbReference type="GO" id="GO:0003677">
    <property type="term" value="F:DNA binding"/>
    <property type="evidence" value="ECO:0007669"/>
    <property type="project" value="UniProtKB-UniRule"/>
</dbReference>
<keyword evidence="8" id="KW-1185">Reference proteome</keyword>
<evidence type="ECO:0000313" key="7">
    <source>
        <dbReference type="EMBL" id="SLN73249.1"/>
    </source>
</evidence>
<protein>
    <submittedName>
        <fullName evidence="7">DNA-binding transcriptional repressor AcrR</fullName>
    </submittedName>
</protein>
<dbReference type="InterPro" id="IPR009057">
    <property type="entry name" value="Homeodomain-like_sf"/>
</dbReference>
<sequence length="212" mass="23631">MPNDVAEQDTDRGYTPAKQARSRKTEQKFLDAAEVAFAKNGFAGSRIADIISASGASTGSFYHRFSDKRDLFEVMLARIWEALAHEAREMDLSKETFGSLANLLTHYADHSYTTIRAHIGFYRAAYEISAQDPDVWERLKELSLVIGDRFAEVAETYADEIELDDKQQAIRHAVQVIITMAIHTSLGSGPLFPADHTELRAVVVRAALGVLR</sequence>
<organism evidence="7 8">
    <name type="scientific">Falsiruegeria litorea R37</name>
    <dbReference type="NCBI Taxonomy" id="1200284"/>
    <lineage>
        <taxon>Bacteria</taxon>
        <taxon>Pseudomonadati</taxon>
        <taxon>Pseudomonadota</taxon>
        <taxon>Alphaproteobacteria</taxon>
        <taxon>Rhodobacterales</taxon>
        <taxon>Roseobacteraceae</taxon>
        <taxon>Falsiruegeria</taxon>
    </lineage>
</organism>
<evidence type="ECO:0000313" key="8">
    <source>
        <dbReference type="Proteomes" id="UP000193077"/>
    </source>
</evidence>
<name>A0A1Y5TXQ2_9RHOB</name>
<evidence type="ECO:0000256" key="4">
    <source>
        <dbReference type="PROSITE-ProRule" id="PRU00335"/>
    </source>
</evidence>
<dbReference type="PROSITE" id="PS50977">
    <property type="entry name" value="HTH_TETR_2"/>
    <property type="match status" value="1"/>
</dbReference>
<keyword evidence="1" id="KW-0805">Transcription regulation</keyword>
<keyword evidence="3" id="KW-0804">Transcription</keyword>
<evidence type="ECO:0000256" key="5">
    <source>
        <dbReference type="SAM" id="MobiDB-lite"/>
    </source>
</evidence>
<accession>A0A1Y5TXQ2</accession>
<dbReference type="SUPFAM" id="SSF46689">
    <property type="entry name" value="Homeodomain-like"/>
    <property type="match status" value="1"/>
</dbReference>